<dbReference type="EMBL" id="JALBUU010000028">
    <property type="protein sequence ID" value="MCI0755228.1"/>
    <property type="molecule type" value="Genomic_DNA"/>
</dbReference>
<accession>A0ABS9W868</accession>
<sequence length="129" mass="14452">MLNGPTALVHEFYALRRRNEPELLRPWLHPALRWCEPEVGRHMGVLQGPDQVIDMMHRALAATGSSFRLEVAATIETATHCSAVIHWSAEKPGGPVRGQEMAVYGFRGEQIIEAFFFAANLADDHAFWA</sequence>
<dbReference type="Pfam" id="PF12680">
    <property type="entry name" value="SnoaL_2"/>
    <property type="match status" value="1"/>
</dbReference>
<organism evidence="2 3">
    <name type="scientific">Teichococcus vastitatis</name>
    <dbReference type="NCBI Taxonomy" id="2307076"/>
    <lineage>
        <taxon>Bacteria</taxon>
        <taxon>Pseudomonadati</taxon>
        <taxon>Pseudomonadota</taxon>
        <taxon>Alphaproteobacteria</taxon>
        <taxon>Acetobacterales</taxon>
        <taxon>Roseomonadaceae</taxon>
        <taxon>Roseomonas</taxon>
    </lineage>
</organism>
<keyword evidence="3" id="KW-1185">Reference proteome</keyword>
<evidence type="ECO:0000259" key="1">
    <source>
        <dbReference type="Pfam" id="PF12680"/>
    </source>
</evidence>
<dbReference type="InterPro" id="IPR032710">
    <property type="entry name" value="NTF2-like_dom_sf"/>
</dbReference>
<dbReference type="InterPro" id="IPR037401">
    <property type="entry name" value="SnoaL-like"/>
</dbReference>
<protein>
    <recommendedName>
        <fullName evidence="1">SnoaL-like domain-containing protein</fullName>
    </recommendedName>
</protein>
<dbReference type="Proteomes" id="UP001201985">
    <property type="component" value="Unassembled WGS sequence"/>
</dbReference>
<comment type="caution">
    <text evidence="2">The sequence shown here is derived from an EMBL/GenBank/DDBJ whole genome shotgun (WGS) entry which is preliminary data.</text>
</comment>
<dbReference type="SUPFAM" id="SSF54427">
    <property type="entry name" value="NTF2-like"/>
    <property type="match status" value="1"/>
</dbReference>
<feature type="domain" description="SnoaL-like" evidence="1">
    <location>
        <begin position="9"/>
        <end position="113"/>
    </location>
</feature>
<name>A0ABS9W868_9PROT</name>
<proteinExistence type="predicted"/>
<evidence type="ECO:0000313" key="3">
    <source>
        <dbReference type="Proteomes" id="UP001201985"/>
    </source>
</evidence>
<dbReference type="Gene3D" id="3.10.450.50">
    <property type="match status" value="1"/>
</dbReference>
<dbReference type="RefSeq" id="WP_120008746.1">
    <property type="nucleotide sequence ID" value="NZ_JALBUU010000028.1"/>
</dbReference>
<evidence type="ECO:0000313" key="2">
    <source>
        <dbReference type="EMBL" id="MCI0755228.1"/>
    </source>
</evidence>
<gene>
    <name evidence="2" type="ORF">MON41_16030</name>
</gene>
<reference evidence="2 3" key="1">
    <citation type="submission" date="2022-03" db="EMBL/GenBank/DDBJ databases">
        <title>Complete genome analysis of Roseomonas KG 17.1 : a prolific producer of plant growth promoters.</title>
        <authorList>
            <person name="Saadouli I."/>
            <person name="Najjari A."/>
            <person name="Mosbah A."/>
            <person name="Ouzari H.I."/>
        </authorList>
    </citation>
    <scope>NUCLEOTIDE SEQUENCE [LARGE SCALE GENOMIC DNA]</scope>
    <source>
        <strain evidence="2 3">KG17-1</strain>
    </source>
</reference>